<proteinExistence type="predicted"/>
<dbReference type="EMBL" id="CAXKWB010043838">
    <property type="protein sequence ID" value="CAL4159962.1"/>
    <property type="molecule type" value="Genomic_DNA"/>
</dbReference>
<evidence type="ECO:0000313" key="2">
    <source>
        <dbReference type="Proteomes" id="UP001497623"/>
    </source>
</evidence>
<protein>
    <submittedName>
        <fullName evidence="1">Uncharacterized protein</fullName>
    </submittedName>
</protein>
<organism evidence="1 2">
    <name type="scientific">Meganyctiphanes norvegica</name>
    <name type="common">Northern krill</name>
    <name type="synonym">Thysanopoda norvegica</name>
    <dbReference type="NCBI Taxonomy" id="48144"/>
    <lineage>
        <taxon>Eukaryota</taxon>
        <taxon>Metazoa</taxon>
        <taxon>Ecdysozoa</taxon>
        <taxon>Arthropoda</taxon>
        <taxon>Crustacea</taxon>
        <taxon>Multicrustacea</taxon>
        <taxon>Malacostraca</taxon>
        <taxon>Eumalacostraca</taxon>
        <taxon>Eucarida</taxon>
        <taxon>Euphausiacea</taxon>
        <taxon>Euphausiidae</taxon>
        <taxon>Meganyctiphanes</taxon>
    </lineage>
</organism>
<sequence>MEENGKSSVTLKEACRDLEPVLRTLLTTETDIQGSYKNRVRTRRKIARWMKDPARTPEEIFYMLDPFFQSIQGSPPSAGFIPQSALAIVTLEHLAQPQQQQQQQAIDINRNPKVIEGHWEYILWMCTKYLETTSRLWCPYPLKYFVSASLTWLCDPLLCPNPYLRLEMLRLILLFEFEFEYGDSQWSYVLEGFISTMCDIKVEHLESKGLELVFNACDLIELFDILQTKKLLPCIGEKIKVQLTANESGREVVFLANIFKLLGKLAIM</sequence>
<evidence type="ECO:0000313" key="1">
    <source>
        <dbReference type="EMBL" id="CAL4159962.1"/>
    </source>
</evidence>
<feature type="non-terminal residue" evidence="1">
    <location>
        <position position="268"/>
    </location>
</feature>
<reference evidence="1 2" key="1">
    <citation type="submission" date="2024-05" db="EMBL/GenBank/DDBJ databases">
        <authorList>
            <person name="Wallberg A."/>
        </authorList>
    </citation>
    <scope>NUCLEOTIDE SEQUENCE [LARGE SCALE GENOMIC DNA]</scope>
</reference>
<dbReference type="AlphaFoldDB" id="A0AAV2S4T9"/>
<keyword evidence="2" id="KW-1185">Reference proteome</keyword>
<gene>
    <name evidence="1" type="ORF">MNOR_LOCUS32362</name>
</gene>
<name>A0AAV2S4T9_MEGNR</name>
<comment type="caution">
    <text evidence="1">The sequence shown here is derived from an EMBL/GenBank/DDBJ whole genome shotgun (WGS) entry which is preliminary data.</text>
</comment>
<dbReference type="Proteomes" id="UP001497623">
    <property type="component" value="Unassembled WGS sequence"/>
</dbReference>
<accession>A0AAV2S4T9</accession>